<dbReference type="GeneID" id="80020030"/>
<accession>A0A977KPZ6</accession>
<evidence type="ECO:0000313" key="2">
    <source>
        <dbReference type="Proteomes" id="UP001063033"/>
    </source>
</evidence>
<proteinExistence type="predicted"/>
<gene>
    <name evidence="1" type="primary">35</name>
    <name evidence="1" type="ORF">SEA_SHAMBRE1_35</name>
</gene>
<organism evidence="1 2">
    <name type="scientific">Arthrobacter phage Shambre1</name>
    <dbReference type="NCBI Taxonomy" id="2927284"/>
    <lineage>
        <taxon>Viruses</taxon>
        <taxon>Duplodnaviria</taxon>
        <taxon>Heunggongvirae</taxon>
        <taxon>Uroviricota</taxon>
        <taxon>Caudoviricetes</taxon>
        <taxon>Bismarckvirus</taxon>
        <taxon>Bismarckvirus shambre1</taxon>
    </lineage>
</organism>
<name>A0A977KPZ6_9CAUD</name>
<dbReference type="RefSeq" id="YP_010755378.1">
    <property type="nucleotide sequence ID" value="NC_073469.1"/>
</dbReference>
<dbReference type="Proteomes" id="UP001063033">
    <property type="component" value="Segment"/>
</dbReference>
<evidence type="ECO:0000313" key="1">
    <source>
        <dbReference type="EMBL" id="UXE04771.1"/>
    </source>
</evidence>
<dbReference type="EMBL" id="OP297545">
    <property type="protein sequence ID" value="UXE04771.1"/>
    <property type="molecule type" value="Genomic_DNA"/>
</dbReference>
<keyword evidence="2" id="KW-1185">Reference proteome</keyword>
<protein>
    <submittedName>
        <fullName evidence="1">Uncharacterized protein</fullName>
    </submittedName>
</protein>
<sequence length="154" mass="17156">MLLSMDRVHELQTLSVDVAVPPAATRRSELFTRIRAEAAQQLAAGAEGLATGVSPADIVFAPQRAAGPLEGSVYRCRWEPAEKRAELRGGIKDGLVLVLPSVRELIEFRMLAPDWKKALHERRLDGILPKVEYRYALAGYDVEARLWVYSLETD</sequence>
<reference evidence="1" key="1">
    <citation type="submission" date="2022-08" db="EMBL/GenBank/DDBJ databases">
        <authorList>
            <person name="Dojs M.A."/>
            <person name="Fleischacker C.L."/>
            <person name="Jackson S.M."/>
            <person name="Feiring S.B."/>
            <person name="Webb R.J."/>
            <person name="Schaefbauer A.B."/>
            <person name="Vigness C.A."/>
            <person name="Boyle B.L."/>
            <person name="Frank J.R."/>
            <person name="Fleischacker T.C."/>
            <person name="Ackerman S.B."/>
            <person name="Balish M.F."/>
            <person name="Garlena R.A."/>
            <person name="Russell D.A."/>
            <person name="Jacobs-Sera D."/>
            <person name="Hatfull G.F."/>
        </authorList>
    </citation>
    <scope>NUCLEOTIDE SEQUENCE</scope>
</reference>
<dbReference type="KEGG" id="vg:80020030"/>